<accession>A0A2G8RG28</accession>
<evidence type="ECO:0000313" key="3">
    <source>
        <dbReference type="Proteomes" id="UP000231259"/>
    </source>
</evidence>
<feature type="compositionally biased region" description="Low complexity" evidence="1">
    <location>
        <begin position="1"/>
        <end position="15"/>
    </location>
</feature>
<dbReference type="OrthoDB" id="9976906at2"/>
<keyword evidence="3" id="KW-1185">Reference proteome</keyword>
<dbReference type="AlphaFoldDB" id="A0A2G8RG28"/>
<proteinExistence type="predicted"/>
<organism evidence="2 3">
    <name type="scientific">Puniceibacterium antarcticum</name>
    <dbReference type="NCBI Taxonomy" id="1206336"/>
    <lineage>
        <taxon>Bacteria</taxon>
        <taxon>Pseudomonadati</taxon>
        <taxon>Pseudomonadota</taxon>
        <taxon>Alphaproteobacteria</taxon>
        <taxon>Rhodobacterales</taxon>
        <taxon>Paracoccaceae</taxon>
        <taxon>Puniceibacterium</taxon>
    </lineage>
</organism>
<dbReference type="EMBL" id="AWWI01000060">
    <property type="protein sequence ID" value="PIL20534.1"/>
    <property type="molecule type" value="Genomic_DNA"/>
</dbReference>
<evidence type="ECO:0000256" key="1">
    <source>
        <dbReference type="SAM" id="MobiDB-lite"/>
    </source>
</evidence>
<reference evidence="2 3" key="1">
    <citation type="submission" date="2013-09" db="EMBL/GenBank/DDBJ databases">
        <title>Genome sequencing of Phaeobacter antarcticus sp. nov. SM1211.</title>
        <authorList>
            <person name="Zhang X.-Y."/>
            <person name="Liu C."/>
            <person name="Chen X.-L."/>
            <person name="Xie B.-B."/>
            <person name="Qin Q.-L."/>
            <person name="Rong J.-C."/>
            <person name="Zhang Y.-Z."/>
        </authorList>
    </citation>
    <scope>NUCLEOTIDE SEQUENCE [LARGE SCALE GENOMIC DNA]</scope>
    <source>
        <strain evidence="2 3">SM1211</strain>
    </source>
</reference>
<comment type="caution">
    <text evidence="2">The sequence shown here is derived from an EMBL/GenBank/DDBJ whole genome shotgun (WGS) entry which is preliminary data.</text>
</comment>
<sequence>MTTQKAKATTAAPKKAAPKPDLDKLERIVTLMKDYPSINTDMLHRLDVEEGMTFRMSLGKSLVAAGKLKARGQTDAEAVENWGNAARRLLRAEGRAV</sequence>
<gene>
    <name evidence="2" type="ORF">P775_08370</name>
</gene>
<dbReference type="Proteomes" id="UP000231259">
    <property type="component" value="Unassembled WGS sequence"/>
</dbReference>
<feature type="region of interest" description="Disordered" evidence="1">
    <location>
        <begin position="1"/>
        <end position="20"/>
    </location>
</feature>
<protein>
    <submittedName>
        <fullName evidence="2">Uncharacterized protein</fullName>
    </submittedName>
</protein>
<evidence type="ECO:0000313" key="2">
    <source>
        <dbReference type="EMBL" id="PIL20534.1"/>
    </source>
</evidence>
<dbReference type="RefSeq" id="WP_099910482.1">
    <property type="nucleotide sequence ID" value="NZ_AWWI01000060.1"/>
</dbReference>
<name>A0A2G8RG28_9RHOB</name>